<dbReference type="PROSITE" id="PS51379">
    <property type="entry name" value="4FE4S_FER_2"/>
    <property type="match status" value="1"/>
</dbReference>
<dbReference type="SMR" id="A0A832WRG4"/>
<evidence type="ECO:0000313" key="10">
    <source>
        <dbReference type="EMBL" id="HII70206.1"/>
    </source>
</evidence>
<dbReference type="EC" id="1.8.98.1" evidence="10"/>
<evidence type="ECO:0000259" key="9">
    <source>
        <dbReference type="PROSITE" id="PS51379"/>
    </source>
</evidence>
<dbReference type="InterPro" id="IPR017680">
    <property type="entry name" value="CoB/CoM_hetero-S_Rdtase_csu"/>
</dbReference>
<dbReference type="Pfam" id="PF13183">
    <property type="entry name" value="Fer4_8"/>
    <property type="match status" value="1"/>
</dbReference>
<dbReference type="GeneID" id="1476674"/>
<accession>A0A832WRG4</accession>
<dbReference type="InterPro" id="IPR051460">
    <property type="entry name" value="HdrC_iron-sulfur_subunit"/>
</dbReference>
<dbReference type="GO" id="GO:0015948">
    <property type="term" value="P:methanogenesis"/>
    <property type="evidence" value="ECO:0007669"/>
    <property type="project" value="UniProtKB-KW"/>
</dbReference>
<keyword evidence="5" id="KW-0484">Methanogenesis</keyword>
<dbReference type="PANTHER" id="PTHR43255:SF1">
    <property type="entry name" value="IRON-SULFUR-BINDING OXIDOREDUCTASE FADF-RELATED"/>
    <property type="match status" value="1"/>
</dbReference>
<gene>
    <name evidence="10" type="primary">hdrC</name>
    <name evidence="10" type="ORF">HA336_03115</name>
</gene>
<evidence type="ECO:0000256" key="1">
    <source>
        <dbReference type="ARBA" id="ARBA00004808"/>
    </source>
</evidence>
<keyword evidence="8" id="KW-0411">Iron-sulfur</keyword>
<feature type="domain" description="4Fe-4S ferredoxin-type" evidence="9">
    <location>
        <begin position="32"/>
        <end position="61"/>
    </location>
</feature>
<dbReference type="AlphaFoldDB" id="A0A832WRG4"/>
<keyword evidence="3" id="KW-0004">4Fe-4S</keyword>
<protein>
    <submittedName>
        <fullName evidence="10">CoB--CoM heterodisulfide reductase subunit C</fullName>
        <ecNumber evidence="10">1.8.98.1</ecNumber>
    </submittedName>
</protein>
<organism evidence="10 11">
    <name type="scientific">Methanopyrus kandleri</name>
    <dbReference type="NCBI Taxonomy" id="2320"/>
    <lineage>
        <taxon>Archaea</taxon>
        <taxon>Methanobacteriati</taxon>
        <taxon>Methanobacteriota</taxon>
        <taxon>Methanomada group</taxon>
        <taxon>Methanopyri</taxon>
        <taxon>Methanopyrales</taxon>
        <taxon>Methanopyraceae</taxon>
        <taxon>Methanopyrus</taxon>
    </lineage>
</organism>
<dbReference type="SUPFAM" id="SSF46548">
    <property type="entry name" value="alpha-helical ferredoxin"/>
    <property type="match status" value="1"/>
</dbReference>
<comment type="pathway">
    <text evidence="1">Cofactor metabolism; coenzyme M-coenzyme B heterodisulfide reduction; coenzyme B and coenzyme M from coenzyme M-coenzyme B heterodisulfide: step 1/1.</text>
</comment>
<reference evidence="10" key="1">
    <citation type="journal article" date="2020" name="bioRxiv">
        <title>A rank-normalized archaeal taxonomy based on genome phylogeny resolves widespread incomplete and uneven classifications.</title>
        <authorList>
            <person name="Rinke C."/>
            <person name="Chuvochina M."/>
            <person name="Mussig A.J."/>
            <person name="Chaumeil P.-A."/>
            <person name="Waite D.W."/>
            <person name="Whitman W.B."/>
            <person name="Parks D.H."/>
            <person name="Hugenholtz P."/>
        </authorList>
    </citation>
    <scope>NUCLEOTIDE SEQUENCE</scope>
    <source>
        <strain evidence="10">UBA8853</strain>
    </source>
</reference>
<comment type="similarity">
    <text evidence="2">Belongs to the HdrC family.</text>
</comment>
<dbReference type="InterPro" id="IPR009051">
    <property type="entry name" value="Helical_ferredxn"/>
</dbReference>
<evidence type="ECO:0000256" key="7">
    <source>
        <dbReference type="ARBA" id="ARBA00023004"/>
    </source>
</evidence>
<sequence>MVEPRDTVIREEDLNPDFLEELSELVEPVFEEEEVLSVQACYQCGTCTGSCPSGRRTSYRTRLIMRKLQLGLVDEVIKSDELWMCTTCYTCYERCPRGVKIVDAVKAARNLAAKKGYMAKAHRMVAMFVIKTGHAVPINDEIREVRKNIGLDEVPPTTHRYEEALEEVQKLVKINEFDKLIGYDWEEGDLVD</sequence>
<evidence type="ECO:0000256" key="5">
    <source>
        <dbReference type="ARBA" id="ARBA00022994"/>
    </source>
</evidence>
<evidence type="ECO:0000313" key="11">
    <source>
        <dbReference type="Proteomes" id="UP000619545"/>
    </source>
</evidence>
<evidence type="ECO:0000256" key="3">
    <source>
        <dbReference type="ARBA" id="ARBA00022485"/>
    </source>
</evidence>
<dbReference type="UniPathway" id="UPA00647">
    <property type="reaction ID" value="UER00700"/>
</dbReference>
<dbReference type="InterPro" id="IPR017896">
    <property type="entry name" value="4Fe4S_Fe-S-bd"/>
</dbReference>
<dbReference type="InterPro" id="IPR017900">
    <property type="entry name" value="4Fe4S_Fe_S_CS"/>
</dbReference>
<dbReference type="OMA" id="DPDLWLC"/>
<evidence type="ECO:0000256" key="4">
    <source>
        <dbReference type="ARBA" id="ARBA00022723"/>
    </source>
</evidence>
<dbReference type="GO" id="GO:0046872">
    <property type="term" value="F:metal ion binding"/>
    <property type="evidence" value="ECO:0007669"/>
    <property type="project" value="UniProtKB-KW"/>
</dbReference>
<dbReference type="GO" id="GO:0051539">
    <property type="term" value="F:4 iron, 4 sulfur cluster binding"/>
    <property type="evidence" value="ECO:0007669"/>
    <property type="project" value="UniProtKB-KW"/>
</dbReference>
<dbReference type="GO" id="GO:0051912">
    <property type="term" value="F:CoB--CoM heterodisulfide reductase activity"/>
    <property type="evidence" value="ECO:0007669"/>
    <property type="project" value="UniProtKB-EC"/>
</dbReference>
<evidence type="ECO:0000256" key="8">
    <source>
        <dbReference type="ARBA" id="ARBA00023014"/>
    </source>
</evidence>
<name>A0A832WRG4_9EURY</name>
<comment type="caution">
    <text evidence="10">The sequence shown here is derived from an EMBL/GenBank/DDBJ whole genome shotgun (WGS) entry which is preliminary data.</text>
</comment>
<dbReference type="GO" id="GO:0005886">
    <property type="term" value="C:plasma membrane"/>
    <property type="evidence" value="ECO:0007669"/>
    <property type="project" value="TreeGrafter"/>
</dbReference>
<dbReference type="EMBL" id="DUJS01000002">
    <property type="protein sequence ID" value="HII70206.1"/>
    <property type="molecule type" value="Genomic_DNA"/>
</dbReference>
<dbReference type="PROSITE" id="PS00198">
    <property type="entry name" value="4FE4S_FER_1"/>
    <property type="match status" value="1"/>
</dbReference>
<dbReference type="RefSeq" id="WP_011018943.1">
    <property type="nucleotide sequence ID" value="NZ_DUJS01000002.1"/>
</dbReference>
<keyword evidence="7" id="KW-0408">Iron</keyword>
<dbReference type="Gene3D" id="1.10.1060.10">
    <property type="entry name" value="Alpha-helical ferredoxin"/>
    <property type="match status" value="1"/>
</dbReference>
<evidence type="ECO:0000256" key="6">
    <source>
        <dbReference type="ARBA" id="ARBA00023002"/>
    </source>
</evidence>
<dbReference type="Proteomes" id="UP000619545">
    <property type="component" value="Unassembled WGS sequence"/>
</dbReference>
<keyword evidence="4" id="KW-0479">Metal-binding</keyword>
<proteinExistence type="inferred from homology"/>
<dbReference type="NCBIfam" id="TIGR03290">
    <property type="entry name" value="CoB_CoM_SS_C"/>
    <property type="match status" value="1"/>
</dbReference>
<evidence type="ECO:0000256" key="2">
    <source>
        <dbReference type="ARBA" id="ARBA00007097"/>
    </source>
</evidence>
<dbReference type="PANTHER" id="PTHR43255">
    <property type="entry name" value="IRON-SULFUR-BINDING OXIDOREDUCTASE FADF-RELATED-RELATED"/>
    <property type="match status" value="1"/>
</dbReference>
<keyword evidence="6 10" id="KW-0560">Oxidoreductase</keyword>